<dbReference type="Proteomes" id="UP000520156">
    <property type="component" value="Unassembled WGS sequence"/>
</dbReference>
<evidence type="ECO:0000313" key="2">
    <source>
        <dbReference type="EMBL" id="MBC2650482.1"/>
    </source>
</evidence>
<organism evidence="2 3">
    <name type="scientific">Novosphingobium aerophilum</name>
    <dbReference type="NCBI Taxonomy" id="2839843"/>
    <lineage>
        <taxon>Bacteria</taxon>
        <taxon>Pseudomonadati</taxon>
        <taxon>Pseudomonadota</taxon>
        <taxon>Alphaproteobacteria</taxon>
        <taxon>Sphingomonadales</taxon>
        <taxon>Sphingomonadaceae</taxon>
        <taxon>Novosphingobium</taxon>
    </lineage>
</organism>
<feature type="signal peptide" evidence="1">
    <location>
        <begin position="1"/>
        <end position="18"/>
    </location>
</feature>
<dbReference type="RefSeq" id="WP_185681873.1">
    <property type="nucleotide sequence ID" value="NZ_JACLAU010000001.1"/>
</dbReference>
<protein>
    <recommendedName>
        <fullName evidence="4">Lipoprotein</fullName>
    </recommendedName>
</protein>
<sequence length="265" mass="28472">MARLVMTVGLLLAVTAPATRSVAQPADFPLVPADGSPLPSEVVVRADEGQAVYTDRQGRVLYGMDMRTVLRWSPDAAQYCQGACRRTWEPLRAPPGSTPNIRFPADGLPRTAPGYVLPQSAPDWTIIAGPDGPQWVFKGWHMVYVRRGADSGSTAFDGAEERTWNTLKHVPPKPRLSAPPMVTVRFIGGAYRLADAAGHLLFSGSCGDACHWTPFPAPMASTGTGEWTVDQSGDAPRWLWRGQPVFVAEGTDLSALPTGASPLQP</sequence>
<name>A0A7X1KAX5_9SPHN</name>
<comment type="caution">
    <text evidence="2">The sequence shown here is derived from an EMBL/GenBank/DDBJ whole genome shotgun (WGS) entry which is preliminary data.</text>
</comment>
<feature type="chain" id="PRO_5030526388" description="Lipoprotein" evidence="1">
    <location>
        <begin position="19"/>
        <end position="265"/>
    </location>
</feature>
<reference evidence="2 3" key="1">
    <citation type="submission" date="2020-08" db="EMBL/GenBank/DDBJ databases">
        <title>The genome sequence of Novosphingobium flavum 4Y4.</title>
        <authorList>
            <person name="Liu Y."/>
        </authorList>
    </citation>
    <scope>NUCLEOTIDE SEQUENCE [LARGE SCALE GENOMIC DNA]</scope>
    <source>
        <strain evidence="2 3">4Y4</strain>
    </source>
</reference>
<evidence type="ECO:0000313" key="3">
    <source>
        <dbReference type="Proteomes" id="UP000520156"/>
    </source>
</evidence>
<dbReference type="AlphaFoldDB" id="A0A7X1KAX5"/>
<keyword evidence="1" id="KW-0732">Signal</keyword>
<evidence type="ECO:0008006" key="4">
    <source>
        <dbReference type="Google" id="ProtNLM"/>
    </source>
</evidence>
<gene>
    <name evidence="2" type="ORF">H7F49_02040</name>
</gene>
<proteinExistence type="predicted"/>
<accession>A0A7X1KAX5</accession>
<evidence type="ECO:0000256" key="1">
    <source>
        <dbReference type="SAM" id="SignalP"/>
    </source>
</evidence>
<keyword evidence="3" id="KW-1185">Reference proteome</keyword>
<dbReference type="EMBL" id="JACLAU010000001">
    <property type="protein sequence ID" value="MBC2650482.1"/>
    <property type="molecule type" value="Genomic_DNA"/>
</dbReference>